<evidence type="ECO:0000259" key="13">
    <source>
        <dbReference type="Pfam" id="PF01007"/>
    </source>
</evidence>
<evidence type="ECO:0000313" key="16">
    <source>
        <dbReference type="Proteomes" id="UP001159405"/>
    </source>
</evidence>
<evidence type="ECO:0000256" key="9">
    <source>
        <dbReference type="ARBA" id="ARBA00023136"/>
    </source>
</evidence>
<keyword evidence="7 12" id="KW-1133">Transmembrane helix</keyword>
<name>A0ABN8NAS1_9CNID</name>
<reference evidence="15 16" key="1">
    <citation type="submission" date="2022-05" db="EMBL/GenBank/DDBJ databases">
        <authorList>
            <consortium name="Genoscope - CEA"/>
            <person name="William W."/>
        </authorList>
    </citation>
    <scope>NUCLEOTIDE SEQUENCE [LARGE SCALE GENOMIC DNA]</scope>
</reference>
<dbReference type="Gene3D" id="2.60.40.1400">
    <property type="entry name" value="G protein-activated inward rectifier potassium channel 1"/>
    <property type="match status" value="1"/>
</dbReference>
<evidence type="ECO:0000256" key="7">
    <source>
        <dbReference type="ARBA" id="ARBA00022989"/>
    </source>
</evidence>
<dbReference type="Pfam" id="PF17655">
    <property type="entry name" value="IRK_C"/>
    <property type="match status" value="1"/>
</dbReference>
<evidence type="ECO:0000256" key="12">
    <source>
        <dbReference type="SAM" id="Phobius"/>
    </source>
</evidence>
<dbReference type="InterPro" id="IPR014756">
    <property type="entry name" value="Ig_E-set"/>
</dbReference>
<dbReference type="PRINTS" id="PR01320">
    <property type="entry name" value="KIRCHANNEL"/>
</dbReference>
<evidence type="ECO:0000256" key="4">
    <source>
        <dbReference type="ARBA" id="ARBA00022692"/>
    </source>
</evidence>
<keyword evidence="6 11" id="KW-0630">Potassium</keyword>
<feature type="domain" description="Inward rectifier potassium channel C-terminal" evidence="14">
    <location>
        <begin position="214"/>
        <end position="395"/>
    </location>
</feature>
<dbReference type="EMBL" id="CALNXK010000012">
    <property type="protein sequence ID" value="CAH3044225.1"/>
    <property type="molecule type" value="Genomic_DNA"/>
</dbReference>
<keyword evidence="9 12" id="KW-0472">Membrane</keyword>
<proteinExistence type="inferred from homology"/>
<evidence type="ECO:0000256" key="2">
    <source>
        <dbReference type="ARBA" id="ARBA00022448"/>
    </source>
</evidence>
<comment type="subcellular location">
    <subcellularLocation>
        <location evidence="1 11">Membrane</location>
        <topology evidence="1 11">Multi-pass membrane protein</topology>
    </subcellularLocation>
</comment>
<dbReference type="InterPro" id="IPR041647">
    <property type="entry name" value="IRK_C"/>
</dbReference>
<protein>
    <submittedName>
        <fullName evidence="15">Uncharacterized protein</fullName>
    </submittedName>
</protein>
<evidence type="ECO:0000256" key="3">
    <source>
        <dbReference type="ARBA" id="ARBA00022538"/>
    </source>
</evidence>
<evidence type="ECO:0000256" key="10">
    <source>
        <dbReference type="ARBA" id="ARBA00023303"/>
    </source>
</evidence>
<keyword evidence="10 11" id="KW-0407">Ion channel</keyword>
<evidence type="ECO:0000256" key="1">
    <source>
        <dbReference type="ARBA" id="ARBA00004141"/>
    </source>
</evidence>
<evidence type="ECO:0000256" key="6">
    <source>
        <dbReference type="ARBA" id="ARBA00022958"/>
    </source>
</evidence>
<evidence type="ECO:0000256" key="8">
    <source>
        <dbReference type="ARBA" id="ARBA00023065"/>
    </source>
</evidence>
<dbReference type="PIRSF" id="PIRSF005465">
    <property type="entry name" value="GIRK_kir"/>
    <property type="match status" value="1"/>
</dbReference>
<gene>
    <name evidence="15" type="ORF">PLOB_00004574</name>
</gene>
<evidence type="ECO:0000256" key="5">
    <source>
        <dbReference type="ARBA" id="ARBA00022882"/>
    </source>
</evidence>
<sequence length="400" mass="46279">MFLSPKMNASYSREHLVDSKTADNEHFVAGMESSTSVTNDGTTLLVAKETGPASLIDSSTFRGENKTKISIRGFSERRLVKKNGELKVLAKNVPGKTRRLFTTMIDLRWKWVMLIFASSYIISWTIFGFIWWLLAILRGSSVCVSKVDNWTAAFLFSLETQETIGYGEKSITTKCPEAIIILQLQSLVGLLIDAFMLGLTFAKLSRPRERMKTVMFSKYAVIAPRDGKMCLMFRVGDIRKSQIVDLYMRLQLFRPCTTKEGKEISFHQEDLKICYDWNDPDNDFRNRLFFMLPVVIIHVIDEKSPFYDLTPERLQEREFELVAILDGVVEHTGLNTQPRTSYLNSEILWGYDFFNMLEKSYFSTDGFYNVDFSRLDEVHVVEMPNCSPREYYRQQQLVEN</sequence>
<feature type="transmembrane region" description="Helical" evidence="12">
    <location>
        <begin position="111"/>
        <end position="134"/>
    </location>
</feature>
<dbReference type="InterPro" id="IPR013518">
    <property type="entry name" value="K_chnl_inward-rec_Kir_cyto"/>
</dbReference>
<dbReference type="Proteomes" id="UP001159405">
    <property type="component" value="Unassembled WGS sequence"/>
</dbReference>
<keyword evidence="3 11" id="KW-0633">Potassium transport</keyword>
<keyword evidence="4 11" id="KW-0812">Transmembrane</keyword>
<dbReference type="SUPFAM" id="SSF81324">
    <property type="entry name" value="Voltage-gated potassium channels"/>
    <property type="match status" value="1"/>
</dbReference>
<dbReference type="Gene3D" id="1.10.287.70">
    <property type="match status" value="1"/>
</dbReference>
<dbReference type="SUPFAM" id="SSF81296">
    <property type="entry name" value="E set domains"/>
    <property type="match status" value="1"/>
</dbReference>
<comment type="caution">
    <text evidence="15">The sequence shown here is derived from an EMBL/GenBank/DDBJ whole genome shotgun (WGS) entry which is preliminary data.</text>
</comment>
<comment type="similarity">
    <text evidence="11">Belongs to the inward rectifier-type potassium channel (TC 1.A.2.1) family.</text>
</comment>
<dbReference type="PANTHER" id="PTHR11767:SF102">
    <property type="entry name" value="INWARDLY RECTIFYING POTASSIUM CHANNEL 1, ISOFORM F"/>
    <property type="match status" value="1"/>
</dbReference>
<organism evidence="15 16">
    <name type="scientific">Porites lobata</name>
    <dbReference type="NCBI Taxonomy" id="104759"/>
    <lineage>
        <taxon>Eukaryota</taxon>
        <taxon>Metazoa</taxon>
        <taxon>Cnidaria</taxon>
        <taxon>Anthozoa</taxon>
        <taxon>Hexacorallia</taxon>
        <taxon>Scleractinia</taxon>
        <taxon>Fungiina</taxon>
        <taxon>Poritidae</taxon>
        <taxon>Porites</taxon>
    </lineage>
</organism>
<dbReference type="InterPro" id="IPR016449">
    <property type="entry name" value="K_chnl_inward-rec_Kir"/>
</dbReference>
<dbReference type="Pfam" id="PF01007">
    <property type="entry name" value="IRK"/>
    <property type="match status" value="1"/>
</dbReference>
<feature type="domain" description="Potassium channel inwardly rectifying transmembrane" evidence="13">
    <location>
        <begin position="80"/>
        <end position="207"/>
    </location>
</feature>
<dbReference type="PANTHER" id="PTHR11767">
    <property type="entry name" value="INWARD RECTIFIER POTASSIUM CHANNEL"/>
    <property type="match status" value="1"/>
</dbReference>
<keyword evidence="5 11" id="KW-0851">Voltage-gated channel</keyword>
<keyword evidence="2 11" id="KW-0813">Transport</keyword>
<evidence type="ECO:0000259" key="14">
    <source>
        <dbReference type="Pfam" id="PF17655"/>
    </source>
</evidence>
<evidence type="ECO:0000256" key="11">
    <source>
        <dbReference type="RuleBase" id="RU003822"/>
    </source>
</evidence>
<keyword evidence="8 11" id="KW-0406">Ion transport</keyword>
<evidence type="ECO:0000313" key="15">
    <source>
        <dbReference type="EMBL" id="CAH3044225.1"/>
    </source>
</evidence>
<dbReference type="InterPro" id="IPR040445">
    <property type="entry name" value="Kir_TM"/>
</dbReference>
<keyword evidence="16" id="KW-1185">Reference proteome</keyword>
<accession>A0ABN8NAS1</accession>
<feature type="transmembrane region" description="Helical" evidence="12">
    <location>
        <begin position="178"/>
        <end position="202"/>
    </location>
</feature>